<keyword evidence="1" id="KW-1133">Transmembrane helix</keyword>
<proteinExistence type="predicted"/>
<evidence type="ECO:0000256" key="1">
    <source>
        <dbReference type="SAM" id="Phobius"/>
    </source>
</evidence>
<comment type="caution">
    <text evidence="2">The sequence shown here is derived from an EMBL/GenBank/DDBJ whole genome shotgun (WGS) entry which is preliminary data.</text>
</comment>
<dbReference type="EMBL" id="JAESWC010000008">
    <property type="protein sequence ID" value="MBL4936715.1"/>
    <property type="molecule type" value="Genomic_DNA"/>
</dbReference>
<keyword evidence="3" id="KW-1185">Reference proteome</keyword>
<gene>
    <name evidence="2" type="ORF">JK636_13205</name>
</gene>
<dbReference type="Proteomes" id="UP000632377">
    <property type="component" value="Unassembled WGS sequence"/>
</dbReference>
<sequence length="93" mass="11177">MRGDLEMVEDIRIKRNNRWTANRFLIGLIVFLVFVIFCGLFFNASYMMSTKTVNSIDKKMEQLNKNDKDSTRKTYYIEQKLRKDVENIMKNQK</sequence>
<evidence type="ECO:0000313" key="3">
    <source>
        <dbReference type="Proteomes" id="UP000632377"/>
    </source>
</evidence>
<feature type="transmembrane region" description="Helical" evidence="1">
    <location>
        <begin position="21"/>
        <end position="42"/>
    </location>
</feature>
<dbReference type="RefSeq" id="WP_202749471.1">
    <property type="nucleotide sequence ID" value="NZ_JAESWC010000008.1"/>
</dbReference>
<keyword evidence="1" id="KW-0472">Membrane</keyword>
<organism evidence="2 3">
    <name type="scientific">Clostridium rhizosphaerae</name>
    <dbReference type="NCBI Taxonomy" id="2803861"/>
    <lineage>
        <taxon>Bacteria</taxon>
        <taxon>Bacillati</taxon>
        <taxon>Bacillota</taxon>
        <taxon>Clostridia</taxon>
        <taxon>Eubacteriales</taxon>
        <taxon>Clostridiaceae</taxon>
        <taxon>Clostridium</taxon>
    </lineage>
</organism>
<keyword evidence="1" id="KW-0812">Transmembrane</keyword>
<reference evidence="2 3" key="1">
    <citation type="submission" date="2021-01" db="EMBL/GenBank/DDBJ databases">
        <title>Genome public.</title>
        <authorList>
            <person name="Liu C."/>
            <person name="Sun Q."/>
        </authorList>
    </citation>
    <scope>NUCLEOTIDE SEQUENCE [LARGE SCALE GENOMIC DNA]</scope>
    <source>
        <strain evidence="2 3">YIM B02515</strain>
    </source>
</reference>
<protein>
    <submittedName>
        <fullName evidence="2">Uncharacterized protein</fullName>
    </submittedName>
</protein>
<evidence type="ECO:0000313" key="2">
    <source>
        <dbReference type="EMBL" id="MBL4936715.1"/>
    </source>
</evidence>
<accession>A0ABS1TBM0</accession>
<name>A0ABS1TBM0_9CLOT</name>